<gene>
    <name evidence="2" type="ORF">HF526_29360</name>
</gene>
<sequence length="328" mass="34380">MGERTNLPAPAALQRPLHRALRAIVVDALRVGAGAPLPTNSHYLRTVGASAGTIQRAMAVLAEQDALTVTSRGARGRIVDSVDVGRAWNIAGLAPLRLLLPPSGPIEIDVLAESLAGELTALGLPHTIRHQRGGARRIDAIAAGVVDLAVVSAGVLHAAAQRLDLAQTRVFAPGTYYAAGRLVSVSLADVRGLPGPGARVAIDPDSPDHVLLTEAAYPRACGYRYVECAFPEVPAAVLRRDVDLGIWHLSQTVIPLDLAGLRCTELDTPEALGAWRSLSAAALVGFPQRRELASVLAAVRLQALAEAQQHRIREEEALAASRPGAPAG</sequence>
<reference evidence="2 3" key="1">
    <citation type="submission" date="2020-04" db="EMBL/GenBank/DDBJ databases">
        <authorList>
            <person name="Klaysubun C."/>
            <person name="Duangmal K."/>
            <person name="Lipun K."/>
        </authorList>
    </citation>
    <scope>NUCLEOTIDE SEQUENCE [LARGE SCALE GENOMIC DNA]</scope>
    <source>
        <strain evidence="2 3">K10HN5</strain>
    </source>
</reference>
<dbReference type="RefSeq" id="WP_169384833.1">
    <property type="nucleotide sequence ID" value="NZ_JAAXLA010000082.1"/>
</dbReference>
<organism evidence="2 3">
    <name type="scientific">Pseudonocardia acidicola</name>
    <dbReference type="NCBI Taxonomy" id="2724939"/>
    <lineage>
        <taxon>Bacteria</taxon>
        <taxon>Bacillati</taxon>
        <taxon>Actinomycetota</taxon>
        <taxon>Actinomycetes</taxon>
        <taxon>Pseudonocardiales</taxon>
        <taxon>Pseudonocardiaceae</taxon>
        <taxon>Pseudonocardia</taxon>
    </lineage>
</organism>
<dbReference type="EMBL" id="JAAXLA010000082">
    <property type="protein sequence ID" value="NMI01373.1"/>
    <property type="molecule type" value="Genomic_DNA"/>
</dbReference>
<dbReference type="InterPro" id="IPR032791">
    <property type="entry name" value="YhfZ_C"/>
</dbReference>
<dbReference type="Proteomes" id="UP000820669">
    <property type="component" value="Unassembled WGS sequence"/>
</dbReference>
<proteinExistence type="predicted"/>
<evidence type="ECO:0000313" key="2">
    <source>
        <dbReference type="EMBL" id="NMI01373.1"/>
    </source>
</evidence>
<protein>
    <recommendedName>
        <fullName evidence="1">Uncharacterized protein YhfZ C-terminal domain-containing protein</fullName>
    </recommendedName>
</protein>
<evidence type="ECO:0000259" key="1">
    <source>
        <dbReference type="Pfam" id="PF14503"/>
    </source>
</evidence>
<evidence type="ECO:0000313" key="3">
    <source>
        <dbReference type="Proteomes" id="UP000820669"/>
    </source>
</evidence>
<feature type="domain" description="Uncharacterised protein YhfZ C-terminal" evidence="1">
    <location>
        <begin position="85"/>
        <end position="314"/>
    </location>
</feature>
<dbReference type="Pfam" id="PF14503">
    <property type="entry name" value="YhfZ_C"/>
    <property type="match status" value="1"/>
</dbReference>
<name>A0ABX1SKK0_9PSEU</name>
<dbReference type="SUPFAM" id="SSF53850">
    <property type="entry name" value="Periplasmic binding protein-like II"/>
    <property type="match status" value="1"/>
</dbReference>
<accession>A0ABX1SKK0</accession>
<comment type="caution">
    <text evidence="2">The sequence shown here is derived from an EMBL/GenBank/DDBJ whole genome shotgun (WGS) entry which is preliminary data.</text>
</comment>
<dbReference type="Gene3D" id="3.40.190.10">
    <property type="entry name" value="Periplasmic binding protein-like II"/>
    <property type="match status" value="2"/>
</dbReference>
<keyword evidence="3" id="KW-1185">Reference proteome</keyword>